<feature type="compositionally biased region" description="Polar residues" evidence="1">
    <location>
        <begin position="66"/>
        <end position="75"/>
    </location>
</feature>
<dbReference type="RefSeq" id="XP_015039929.2">
    <property type="nucleotide sequence ID" value="XM_015184443.2"/>
</dbReference>
<protein>
    <submittedName>
        <fullName evidence="4">Uncharacterized protein</fullName>
    </submittedName>
</protein>
<name>A0A6I8VFU9_DROPS</name>
<dbReference type="AlphaFoldDB" id="A0A6I8VFU9"/>
<evidence type="ECO:0000313" key="3">
    <source>
        <dbReference type="Proteomes" id="UP000001819"/>
    </source>
</evidence>
<feature type="signal peptide" evidence="2">
    <location>
        <begin position="1"/>
        <end position="23"/>
    </location>
</feature>
<keyword evidence="3" id="KW-1185">Reference proteome</keyword>
<evidence type="ECO:0000256" key="2">
    <source>
        <dbReference type="SAM" id="SignalP"/>
    </source>
</evidence>
<gene>
    <name evidence="4" type="primary">LOC26533119</name>
</gene>
<sequence length="211" mass="23396">MNLIEYLLGLLAWDCLRSGQAWAFRLEAEQSRTAGPWLYLLAYPTALQQVGGVGALPGIPIRSPQDETPLSSSTRAPLLSEEEPSSQNILIREQFLQGILQGLQQSAGGASGNSISPALLADFLSQASITSTSTTRSPSVEKYANEADSDENYDYIDFKNGSRIKFDLEVEQKPANKIIQQTTTRPVAVDRAQPQQYLYYRPYTTYYHRVG</sequence>
<feature type="chain" id="PRO_5026044807" evidence="2">
    <location>
        <begin position="24"/>
        <end position="211"/>
    </location>
</feature>
<reference evidence="3" key="1">
    <citation type="submission" date="2024-06" db="UniProtKB">
        <authorList>
            <consortium name="RefSeq"/>
        </authorList>
    </citation>
    <scope>NUCLEOTIDE SEQUENCE [LARGE SCALE GENOMIC DNA]</scope>
    <source>
        <strain evidence="3">MV2-25</strain>
    </source>
</reference>
<keyword evidence="2" id="KW-0732">Signal</keyword>
<accession>A0A6I8VFU9</accession>
<organism evidence="3 4">
    <name type="scientific">Drosophila pseudoobscura pseudoobscura</name>
    <name type="common">Fruit fly</name>
    <dbReference type="NCBI Taxonomy" id="46245"/>
    <lineage>
        <taxon>Eukaryota</taxon>
        <taxon>Metazoa</taxon>
        <taxon>Ecdysozoa</taxon>
        <taxon>Arthropoda</taxon>
        <taxon>Hexapoda</taxon>
        <taxon>Insecta</taxon>
        <taxon>Pterygota</taxon>
        <taxon>Neoptera</taxon>
        <taxon>Endopterygota</taxon>
        <taxon>Diptera</taxon>
        <taxon>Brachycera</taxon>
        <taxon>Muscomorpha</taxon>
        <taxon>Ephydroidea</taxon>
        <taxon>Drosophilidae</taxon>
        <taxon>Drosophila</taxon>
        <taxon>Sophophora</taxon>
    </lineage>
</organism>
<evidence type="ECO:0000313" key="4">
    <source>
        <dbReference type="RefSeq" id="XP_015039929.2"/>
    </source>
</evidence>
<dbReference type="Proteomes" id="UP000001819">
    <property type="component" value="Chromosome 3"/>
</dbReference>
<evidence type="ECO:0000256" key="1">
    <source>
        <dbReference type="SAM" id="MobiDB-lite"/>
    </source>
</evidence>
<reference evidence="4" key="2">
    <citation type="submission" date="2025-08" db="UniProtKB">
        <authorList>
            <consortium name="RefSeq"/>
        </authorList>
    </citation>
    <scope>IDENTIFICATION</scope>
    <source>
        <strain evidence="4">MV-25-SWS-2005</strain>
        <tissue evidence="4">Whole body</tissue>
    </source>
</reference>
<dbReference type="InParanoid" id="A0A6I8VFU9"/>
<dbReference type="KEGG" id="dpo:26533119"/>
<proteinExistence type="predicted"/>
<feature type="region of interest" description="Disordered" evidence="1">
    <location>
        <begin position="61"/>
        <end position="84"/>
    </location>
</feature>